<dbReference type="RefSeq" id="WP_204819836.1">
    <property type="nucleotide sequence ID" value="NZ_JANHOF010000006.1"/>
</dbReference>
<dbReference type="InterPro" id="IPR036237">
    <property type="entry name" value="Xyl_isomerase-like_sf"/>
</dbReference>
<proteinExistence type="predicted"/>
<name>A0ABV6J6N6_9BACL</name>
<keyword evidence="2" id="KW-1185">Reference proteome</keyword>
<dbReference type="EMBL" id="JBHLVF010000011">
    <property type="protein sequence ID" value="MFC0391506.1"/>
    <property type="molecule type" value="Genomic_DNA"/>
</dbReference>
<dbReference type="SUPFAM" id="SSF51658">
    <property type="entry name" value="Xylose isomerase-like"/>
    <property type="match status" value="1"/>
</dbReference>
<accession>A0ABV6J6N6</accession>
<reference evidence="1 2" key="1">
    <citation type="submission" date="2024-09" db="EMBL/GenBank/DDBJ databases">
        <authorList>
            <person name="Sun Q."/>
            <person name="Mori K."/>
        </authorList>
    </citation>
    <scope>NUCLEOTIDE SEQUENCE [LARGE SCALE GENOMIC DNA]</scope>
    <source>
        <strain evidence="1 2">CCM 4839</strain>
    </source>
</reference>
<dbReference type="Gene3D" id="3.20.20.150">
    <property type="entry name" value="Divalent-metal-dependent TIM barrel enzymes"/>
    <property type="match status" value="1"/>
</dbReference>
<gene>
    <name evidence="1" type="ORF">ACFFJ8_08975</name>
</gene>
<dbReference type="Proteomes" id="UP001589818">
    <property type="component" value="Unassembled WGS sequence"/>
</dbReference>
<organism evidence="1 2">
    <name type="scientific">Paenibacillus mendelii</name>
    <dbReference type="NCBI Taxonomy" id="206163"/>
    <lineage>
        <taxon>Bacteria</taxon>
        <taxon>Bacillati</taxon>
        <taxon>Bacillota</taxon>
        <taxon>Bacilli</taxon>
        <taxon>Bacillales</taxon>
        <taxon>Paenibacillaceae</taxon>
        <taxon>Paenibacillus</taxon>
    </lineage>
</organism>
<sequence length="266" mass="30100">MKIKIVKALWGMEGTYADQLSRAAAAGFSGVEAPLPSAERENEFKDLLMLHNLDYIAQVVTSGDHAESFAAQVRRAAGFQPQLIVSHSARDSMPYDQQLQFFESALAVEREVGIPVGHETHRYRAMFTPWTTSALLRDLPELKIAADFSHWCCVCESLLEDQAEHMRLAFERAIHIHARIGYAEGPQVPHPGAPEFAGELKAFEGWWSEIFKHRAESGAEFATVTPEFGPPGYMPTLPFTRQPVSDLWEVNEWMANRIRRTFQEWI</sequence>
<evidence type="ECO:0000313" key="2">
    <source>
        <dbReference type="Proteomes" id="UP001589818"/>
    </source>
</evidence>
<comment type="caution">
    <text evidence="1">The sequence shown here is derived from an EMBL/GenBank/DDBJ whole genome shotgun (WGS) entry which is preliminary data.</text>
</comment>
<protein>
    <submittedName>
        <fullName evidence="1">Sugar phosphate isomerase/epimerase family protein</fullName>
    </submittedName>
</protein>
<evidence type="ECO:0000313" key="1">
    <source>
        <dbReference type="EMBL" id="MFC0391506.1"/>
    </source>
</evidence>
<keyword evidence="1" id="KW-0413">Isomerase</keyword>
<dbReference type="GO" id="GO:0016853">
    <property type="term" value="F:isomerase activity"/>
    <property type="evidence" value="ECO:0007669"/>
    <property type="project" value="UniProtKB-KW"/>
</dbReference>